<dbReference type="AlphaFoldDB" id="A0A0N1PEQ3"/>
<name>A0A0N1PEQ3_LEPSE</name>
<evidence type="ECO:0008006" key="3">
    <source>
        <dbReference type="Google" id="ProtNLM"/>
    </source>
</evidence>
<organism evidence="1 2">
    <name type="scientific">Leptomonas seymouri</name>
    <dbReference type="NCBI Taxonomy" id="5684"/>
    <lineage>
        <taxon>Eukaryota</taxon>
        <taxon>Discoba</taxon>
        <taxon>Euglenozoa</taxon>
        <taxon>Kinetoplastea</taxon>
        <taxon>Metakinetoplastina</taxon>
        <taxon>Trypanosomatida</taxon>
        <taxon>Trypanosomatidae</taxon>
        <taxon>Leishmaniinae</taxon>
        <taxon>Leptomonas</taxon>
    </lineage>
</organism>
<evidence type="ECO:0000313" key="2">
    <source>
        <dbReference type="Proteomes" id="UP000038009"/>
    </source>
</evidence>
<dbReference type="EMBL" id="LJSK01000035">
    <property type="protein sequence ID" value="KPI88983.1"/>
    <property type="molecule type" value="Genomic_DNA"/>
</dbReference>
<dbReference type="PANTHER" id="PTHR12775:SF0">
    <property type="entry name" value="REPLICATION TERMINATION FACTOR 2"/>
    <property type="match status" value="1"/>
</dbReference>
<keyword evidence="2" id="KW-1185">Reference proteome</keyword>
<dbReference type="Pfam" id="PF04641">
    <property type="entry name" value="Rtf2"/>
    <property type="match status" value="1"/>
</dbReference>
<accession>A0A0N1PEQ3</accession>
<protein>
    <recommendedName>
        <fullName evidence="3">Replication termination factor 2</fullName>
    </recommendedName>
</protein>
<proteinExistence type="predicted"/>
<sequence length="203" mass="22670">MGGDGQALANKRSLLQKSRAYVTEAELEEVDLREKQTAKSRNVERWRHCALSLDPLEFPAAFDAMGDMFSKQSIVDYLLRRKATTASGEIDRAEGMQIKKLSDVREVANDTGDSDVICCPVTGYATSSGVHTFAGFWGCGHVVCCSTLPEWTGVDSQLDAECPFCGQRSFYVRLVLDSEVEAQKQSSFLRSHLKKYRKRGREE</sequence>
<comment type="caution">
    <text evidence="1">The sequence shown here is derived from an EMBL/GenBank/DDBJ whole genome shotgun (WGS) entry which is preliminary data.</text>
</comment>
<dbReference type="GO" id="GO:0005634">
    <property type="term" value="C:nucleus"/>
    <property type="evidence" value="ECO:0007669"/>
    <property type="project" value="TreeGrafter"/>
</dbReference>
<dbReference type="VEuPathDB" id="TriTrypDB:Lsey_0035_0420"/>
<gene>
    <name evidence="1" type="ORF">ABL78_1949</name>
</gene>
<dbReference type="Proteomes" id="UP000038009">
    <property type="component" value="Unassembled WGS sequence"/>
</dbReference>
<dbReference type="OMA" id="NVERWRH"/>
<reference evidence="1 2" key="1">
    <citation type="journal article" date="2015" name="PLoS Pathog.">
        <title>Leptomonas seymouri: Adaptations to the Dixenous Life Cycle Analyzed by Genome Sequencing, Transcriptome Profiling and Co-infection with Leishmania donovani.</title>
        <authorList>
            <person name="Kraeva N."/>
            <person name="Butenko A."/>
            <person name="Hlavacova J."/>
            <person name="Kostygov A."/>
            <person name="Myskova J."/>
            <person name="Grybchuk D."/>
            <person name="Lestinova T."/>
            <person name="Votypka J."/>
            <person name="Volf P."/>
            <person name="Opperdoes F."/>
            <person name="Flegontov P."/>
            <person name="Lukes J."/>
            <person name="Yurchenko V."/>
        </authorList>
    </citation>
    <scope>NUCLEOTIDE SEQUENCE [LARGE SCALE GENOMIC DNA]</scope>
    <source>
        <strain evidence="1 2">ATCC 30220</strain>
    </source>
</reference>
<dbReference type="PANTHER" id="PTHR12775">
    <property type="entry name" value="PROTEIN C20ORF43 HOMOLOG"/>
    <property type="match status" value="1"/>
</dbReference>
<dbReference type="OrthoDB" id="247013at2759"/>
<dbReference type="GO" id="GO:0006274">
    <property type="term" value="P:DNA replication termination"/>
    <property type="evidence" value="ECO:0007669"/>
    <property type="project" value="TreeGrafter"/>
</dbReference>
<dbReference type="InterPro" id="IPR006735">
    <property type="entry name" value="Rtf2"/>
</dbReference>
<evidence type="ECO:0000313" key="1">
    <source>
        <dbReference type="EMBL" id="KPI88983.1"/>
    </source>
</evidence>